<keyword evidence="1" id="KW-0175">Coiled coil</keyword>
<dbReference type="InterPro" id="IPR000477">
    <property type="entry name" value="RT_dom"/>
</dbReference>
<evidence type="ECO:0000313" key="3">
    <source>
        <dbReference type="Ensembl" id="ENSOSIP00000029990.1"/>
    </source>
</evidence>
<dbReference type="Pfam" id="PF00078">
    <property type="entry name" value="RVT_1"/>
    <property type="match status" value="1"/>
</dbReference>
<name>A0A8C7YP82_9TELE</name>
<dbReference type="GeneTree" id="ENSGT01060000248530"/>
<reference evidence="3" key="1">
    <citation type="submission" date="2025-08" db="UniProtKB">
        <authorList>
            <consortium name="Ensembl"/>
        </authorList>
    </citation>
    <scope>IDENTIFICATION</scope>
</reference>
<accession>A0A8C7YP82</accession>
<organism evidence="3 4">
    <name type="scientific">Oryzias sinensis</name>
    <name type="common">Chinese medaka</name>
    <dbReference type="NCBI Taxonomy" id="183150"/>
    <lineage>
        <taxon>Eukaryota</taxon>
        <taxon>Metazoa</taxon>
        <taxon>Chordata</taxon>
        <taxon>Craniata</taxon>
        <taxon>Vertebrata</taxon>
        <taxon>Euteleostomi</taxon>
        <taxon>Actinopterygii</taxon>
        <taxon>Neopterygii</taxon>
        <taxon>Teleostei</taxon>
        <taxon>Neoteleostei</taxon>
        <taxon>Acanthomorphata</taxon>
        <taxon>Ovalentaria</taxon>
        <taxon>Atherinomorphae</taxon>
        <taxon>Beloniformes</taxon>
        <taxon>Adrianichthyidae</taxon>
        <taxon>Oryziinae</taxon>
        <taxon>Oryzias</taxon>
    </lineage>
</organism>
<proteinExistence type="predicted"/>
<dbReference type="Ensembl" id="ENSOSIT00000031608.1">
    <property type="protein sequence ID" value="ENSOSIP00000029990.1"/>
    <property type="gene ID" value="ENSOSIG00000015514.1"/>
</dbReference>
<dbReference type="InterPro" id="IPR043502">
    <property type="entry name" value="DNA/RNA_pol_sf"/>
</dbReference>
<evidence type="ECO:0000313" key="4">
    <source>
        <dbReference type="Proteomes" id="UP000694383"/>
    </source>
</evidence>
<feature type="domain" description="Reverse transcriptase" evidence="2">
    <location>
        <begin position="323"/>
        <end position="591"/>
    </location>
</feature>
<keyword evidence="4" id="KW-1185">Reference proteome</keyword>
<dbReference type="AlphaFoldDB" id="A0A8C7YP82"/>
<reference evidence="3" key="2">
    <citation type="submission" date="2025-09" db="UniProtKB">
        <authorList>
            <consortium name="Ensembl"/>
        </authorList>
    </citation>
    <scope>IDENTIFICATION</scope>
</reference>
<sequence length="611" mass="71087">MYSISLFPKITRPSRITNQCVTLIDNIFTNDIENKTVNGLLINDISDHLPVFTVYDDNYRNYEFNKSTQFRRVKNEESIHAFKNDLLAQSWDEIYNKQCVNEAYESFLKKFESLFDKNCPIKAFRIKTNYSQCPWVTKGLQNACKKKNCLYKEFLKQRTKEAENRYKKYRNKLTNIIRRCKKEYYDKLLDKNKSNVKNIWSILNAVIRKGAKENGYPKYFIYDERENYKMEDVAESFNQYFVNVGPELAKTLSDSGPSGYQYHELISRNPSSMFLSCVTEKEILDLVKNMSNKHSTDVNDIDMDLLKKVIEGILKPLVFICNLSFQSGSFPNSMKIAKVIPLYKTGNKHHFTNYRPISLLPQLSKILEKLFECRLDAFMEKHKLLSDSQYGFRANRSTSLAIIDFIEQITNAIDQKRCVAGIFIDLKKAFDTINHDILLNKLEQYGIRGIVLDWIRSYLSMRKQFVKLGDVCSACLDVSCGVPQGSVLGPKLFILYINDICKVSEIFKLVLFADDTNIFCDGDDLNKLLEDVTKEMEKLKIWFNINKLSLNLSKTKIMLFGNCKKCMDINVTIDGVQLERIYECKFLGVVIDDKLSWKPHIKYIQSKLSKS</sequence>
<dbReference type="PANTHER" id="PTHR33332">
    <property type="entry name" value="REVERSE TRANSCRIPTASE DOMAIN-CONTAINING PROTEIN"/>
    <property type="match status" value="1"/>
</dbReference>
<protein>
    <recommendedName>
        <fullName evidence="2">Reverse transcriptase domain-containing protein</fullName>
    </recommendedName>
</protein>
<feature type="coiled-coil region" evidence="1">
    <location>
        <begin position="152"/>
        <end position="179"/>
    </location>
</feature>
<dbReference type="PROSITE" id="PS50878">
    <property type="entry name" value="RT_POL"/>
    <property type="match status" value="1"/>
</dbReference>
<evidence type="ECO:0000256" key="1">
    <source>
        <dbReference type="SAM" id="Coils"/>
    </source>
</evidence>
<dbReference type="CDD" id="cd01650">
    <property type="entry name" value="RT_nLTR_like"/>
    <property type="match status" value="1"/>
</dbReference>
<evidence type="ECO:0000259" key="2">
    <source>
        <dbReference type="PROSITE" id="PS50878"/>
    </source>
</evidence>
<dbReference type="Proteomes" id="UP000694383">
    <property type="component" value="Unplaced"/>
</dbReference>
<dbReference type="SUPFAM" id="SSF56672">
    <property type="entry name" value="DNA/RNA polymerases"/>
    <property type="match status" value="1"/>
</dbReference>